<evidence type="ECO:0000259" key="5">
    <source>
        <dbReference type="PROSITE" id="PS50931"/>
    </source>
</evidence>
<evidence type="ECO:0000313" key="6">
    <source>
        <dbReference type="EMBL" id="RLL41165.1"/>
    </source>
</evidence>
<dbReference type="InterPro" id="IPR036388">
    <property type="entry name" value="WH-like_DNA-bd_sf"/>
</dbReference>
<dbReference type="InterPro" id="IPR000847">
    <property type="entry name" value="LysR_HTH_N"/>
</dbReference>
<evidence type="ECO:0000256" key="2">
    <source>
        <dbReference type="ARBA" id="ARBA00023015"/>
    </source>
</evidence>
<dbReference type="Pfam" id="PF00126">
    <property type="entry name" value="HTH_1"/>
    <property type="match status" value="1"/>
</dbReference>
<accession>A0A498D6X6</accession>
<dbReference type="PANTHER" id="PTHR30126">
    <property type="entry name" value="HTH-TYPE TRANSCRIPTIONAL REGULATOR"/>
    <property type="match status" value="1"/>
</dbReference>
<gene>
    <name evidence="6" type="ORF">D8M04_18170</name>
</gene>
<dbReference type="EMBL" id="RCHR01000009">
    <property type="protein sequence ID" value="RLL41165.1"/>
    <property type="molecule type" value="Genomic_DNA"/>
</dbReference>
<keyword evidence="4" id="KW-0804">Transcription</keyword>
<dbReference type="Gene3D" id="1.10.10.10">
    <property type="entry name" value="Winged helix-like DNA-binding domain superfamily/Winged helix DNA-binding domain"/>
    <property type="match status" value="1"/>
</dbReference>
<dbReference type="Gene3D" id="3.40.190.290">
    <property type="match status" value="1"/>
</dbReference>
<proteinExistence type="inferred from homology"/>
<dbReference type="OrthoDB" id="8479357at2"/>
<evidence type="ECO:0000256" key="1">
    <source>
        <dbReference type="ARBA" id="ARBA00009437"/>
    </source>
</evidence>
<dbReference type="Pfam" id="PF03466">
    <property type="entry name" value="LysR_substrate"/>
    <property type="match status" value="1"/>
</dbReference>
<comment type="similarity">
    <text evidence="1">Belongs to the LysR transcriptional regulatory family.</text>
</comment>
<dbReference type="SUPFAM" id="SSF46785">
    <property type="entry name" value="Winged helix' DNA-binding domain"/>
    <property type="match status" value="1"/>
</dbReference>
<evidence type="ECO:0000256" key="3">
    <source>
        <dbReference type="ARBA" id="ARBA00023125"/>
    </source>
</evidence>
<dbReference type="GO" id="GO:0000976">
    <property type="term" value="F:transcription cis-regulatory region binding"/>
    <property type="evidence" value="ECO:0007669"/>
    <property type="project" value="TreeGrafter"/>
</dbReference>
<dbReference type="InterPro" id="IPR036390">
    <property type="entry name" value="WH_DNA-bd_sf"/>
</dbReference>
<dbReference type="Proteomes" id="UP000270219">
    <property type="component" value="Unassembled WGS sequence"/>
</dbReference>
<dbReference type="GO" id="GO:0003700">
    <property type="term" value="F:DNA-binding transcription factor activity"/>
    <property type="evidence" value="ECO:0007669"/>
    <property type="project" value="InterPro"/>
</dbReference>
<dbReference type="SUPFAM" id="SSF53850">
    <property type="entry name" value="Periplasmic binding protein-like II"/>
    <property type="match status" value="1"/>
</dbReference>
<dbReference type="AlphaFoldDB" id="A0A498D6X6"/>
<dbReference type="InterPro" id="IPR005119">
    <property type="entry name" value="LysR_subst-bd"/>
</dbReference>
<dbReference type="PROSITE" id="PS50931">
    <property type="entry name" value="HTH_LYSR"/>
    <property type="match status" value="1"/>
</dbReference>
<keyword evidence="7" id="KW-1185">Reference proteome</keyword>
<feature type="domain" description="HTH lysR-type" evidence="5">
    <location>
        <begin position="1"/>
        <end position="58"/>
    </location>
</feature>
<protein>
    <submittedName>
        <fullName evidence="6">LysR family transcriptional regulator</fullName>
    </submittedName>
</protein>
<organism evidence="6 7">
    <name type="scientific">Oceanobacillus piezotolerans</name>
    <dbReference type="NCBI Taxonomy" id="2448030"/>
    <lineage>
        <taxon>Bacteria</taxon>
        <taxon>Bacillati</taxon>
        <taxon>Bacillota</taxon>
        <taxon>Bacilli</taxon>
        <taxon>Bacillales</taxon>
        <taxon>Bacillaceae</taxon>
        <taxon>Oceanobacillus</taxon>
    </lineage>
</organism>
<evidence type="ECO:0000313" key="7">
    <source>
        <dbReference type="Proteomes" id="UP000270219"/>
    </source>
</evidence>
<dbReference type="RefSeq" id="WP_121524827.1">
    <property type="nucleotide sequence ID" value="NZ_RCHR01000009.1"/>
</dbReference>
<dbReference type="PANTHER" id="PTHR30126:SF40">
    <property type="entry name" value="HTH-TYPE TRANSCRIPTIONAL REGULATOR GLTR"/>
    <property type="match status" value="1"/>
</dbReference>
<evidence type="ECO:0000256" key="4">
    <source>
        <dbReference type="ARBA" id="ARBA00023163"/>
    </source>
</evidence>
<keyword evidence="2" id="KW-0805">Transcription regulation</keyword>
<dbReference type="CDD" id="cd08442">
    <property type="entry name" value="PBP2_YofA_SoxR_like"/>
    <property type="match status" value="1"/>
</dbReference>
<reference evidence="6 7" key="1">
    <citation type="submission" date="2018-10" db="EMBL/GenBank/DDBJ databases">
        <title>Oceanobacillus sp. YLB-02 draft genome.</title>
        <authorList>
            <person name="Yu L."/>
        </authorList>
    </citation>
    <scope>NUCLEOTIDE SEQUENCE [LARGE SCALE GENOMIC DNA]</scope>
    <source>
        <strain evidence="6 7">YLB-02</strain>
    </source>
</reference>
<comment type="caution">
    <text evidence="6">The sequence shown here is derived from an EMBL/GenBank/DDBJ whole genome shotgun (WGS) entry which is preliminary data.</text>
</comment>
<keyword evidence="3" id="KW-0238">DNA-binding</keyword>
<sequence length="306" mass="34288">MEIKDLIIFQSVAQNGSISKAANELNYVQSHVTARIKTLESCLQTQLFYRHSRGTTLNSEGKKLLNYSEKILSLLDEITKAFHDSEKPSGTLEIGTVESVMKLPNILSAYHRAYPDVDLTLKTGVTKDLIDLILKCKLDGAFVTGFGMHPDIEQMEVFKEKLVLISANENANFHDLINKPLLVFNSGCCYRSRLENWISDEGVVNAKIMEFGTLETILGSVISGLGISLVPQSTVVHLETEGHLQCHSIPEKYSSISTVFIRRADSYLTNTMKKFMDTITEFANTDYPLINKPIFNVISNKKLTFL</sequence>
<name>A0A498D6X6_9BACI</name>